<dbReference type="Proteomes" id="UP000299102">
    <property type="component" value="Unassembled WGS sequence"/>
</dbReference>
<sequence>METILATEPIEIRIRYGAALAAKRLKMMGKWIDQRYKTYHQRIFITGKCGNGSHTGNYARGKLRNIDSQHEFLVDRPLEPDPRGTTLLHGCIKGERENGPDCLY</sequence>
<organism evidence="1 2">
    <name type="scientific">Eumeta variegata</name>
    <name type="common">Bagworm moth</name>
    <name type="synonym">Eumeta japonica</name>
    <dbReference type="NCBI Taxonomy" id="151549"/>
    <lineage>
        <taxon>Eukaryota</taxon>
        <taxon>Metazoa</taxon>
        <taxon>Ecdysozoa</taxon>
        <taxon>Arthropoda</taxon>
        <taxon>Hexapoda</taxon>
        <taxon>Insecta</taxon>
        <taxon>Pterygota</taxon>
        <taxon>Neoptera</taxon>
        <taxon>Endopterygota</taxon>
        <taxon>Lepidoptera</taxon>
        <taxon>Glossata</taxon>
        <taxon>Ditrysia</taxon>
        <taxon>Tineoidea</taxon>
        <taxon>Psychidae</taxon>
        <taxon>Oiketicinae</taxon>
        <taxon>Eumeta</taxon>
    </lineage>
</organism>
<dbReference type="EMBL" id="BGZK01003795">
    <property type="protein sequence ID" value="GBP04609.1"/>
    <property type="molecule type" value="Genomic_DNA"/>
</dbReference>
<proteinExistence type="predicted"/>
<protein>
    <submittedName>
        <fullName evidence="1">Uncharacterized protein</fullName>
    </submittedName>
</protein>
<dbReference type="AlphaFoldDB" id="A0A4C1SR29"/>
<name>A0A4C1SR29_EUMVA</name>
<keyword evidence="2" id="KW-1185">Reference proteome</keyword>
<gene>
    <name evidence="1" type="ORF">EVAR_73479_1</name>
</gene>
<comment type="caution">
    <text evidence="1">The sequence shown here is derived from an EMBL/GenBank/DDBJ whole genome shotgun (WGS) entry which is preliminary data.</text>
</comment>
<reference evidence="1 2" key="1">
    <citation type="journal article" date="2019" name="Commun. Biol.">
        <title>The bagworm genome reveals a unique fibroin gene that provides high tensile strength.</title>
        <authorList>
            <person name="Kono N."/>
            <person name="Nakamura H."/>
            <person name="Ohtoshi R."/>
            <person name="Tomita M."/>
            <person name="Numata K."/>
            <person name="Arakawa K."/>
        </authorList>
    </citation>
    <scope>NUCLEOTIDE SEQUENCE [LARGE SCALE GENOMIC DNA]</scope>
</reference>
<accession>A0A4C1SR29</accession>
<evidence type="ECO:0000313" key="1">
    <source>
        <dbReference type="EMBL" id="GBP04609.1"/>
    </source>
</evidence>
<evidence type="ECO:0000313" key="2">
    <source>
        <dbReference type="Proteomes" id="UP000299102"/>
    </source>
</evidence>
<dbReference type="OrthoDB" id="8059781at2759"/>